<dbReference type="Proteomes" id="UP000027616">
    <property type="component" value="Chromosome I"/>
</dbReference>
<organism evidence="1 2">
    <name type="scientific">Mucinivorans hirudinis</name>
    <dbReference type="NCBI Taxonomy" id="1433126"/>
    <lineage>
        <taxon>Bacteria</taxon>
        <taxon>Pseudomonadati</taxon>
        <taxon>Bacteroidota</taxon>
        <taxon>Bacteroidia</taxon>
        <taxon>Bacteroidales</taxon>
        <taxon>Rikenellaceae</taxon>
        <taxon>Mucinivorans</taxon>
    </lineage>
</organism>
<dbReference type="InterPro" id="IPR004260">
    <property type="entry name" value="Pyr-dimer_DNA_glycosylase"/>
</dbReference>
<protein>
    <submittedName>
        <fullName evidence="1">Pyrimidine dimer DNA glycosylase</fullName>
    </submittedName>
</protein>
<evidence type="ECO:0000313" key="2">
    <source>
        <dbReference type="Proteomes" id="UP000027616"/>
    </source>
</evidence>
<evidence type="ECO:0000313" key="1">
    <source>
        <dbReference type="EMBL" id="CDN30804.1"/>
    </source>
</evidence>
<dbReference type="KEGG" id="rbc:BN938_0699"/>
<name>A0A060RBP3_9BACT</name>
<dbReference type="AlphaFoldDB" id="A0A060RBP3"/>
<reference evidence="1 2" key="1">
    <citation type="journal article" date="2015" name="Genome Announc.">
        <title>Complete Genome Sequence of the Novel Leech Symbiont Mucinivorans hirudinis M3T.</title>
        <authorList>
            <person name="Nelson M.C."/>
            <person name="Bomar L."/>
            <person name="Graf J."/>
        </authorList>
    </citation>
    <scope>NUCLEOTIDE SEQUENCE [LARGE SCALE GENOMIC DNA]</scope>
    <source>
        <strain evidence="2">M3</strain>
    </source>
</reference>
<sequence length="146" mass="16609">MRLWSIHPKYLDTKGLTACWREGLLARKVLLGQTKGYRNHPQLIRFRSTQNSVAAVDVFLSAVLSEARLRGYNFDATKINLTAKSETIEVTQGQLNYEFEHLKKKLVIRDKTAFERIVSVTEIATNPIFTVVDGGIADWEDVKLSK</sequence>
<dbReference type="Pfam" id="PF03013">
    <property type="entry name" value="Pyr_excise"/>
    <property type="match status" value="1"/>
</dbReference>
<dbReference type="eggNOG" id="ENOG503195F">
    <property type="taxonomic scope" value="Bacteria"/>
</dbReference>
<proteinExistence type="predicted"/>
<dbReference type="OrthoDB" id="9782576at2"/>
<dbReference type="EMBL" id="HG934468">
    <property type="protein sequence ID" value="CDN30804.1"/>
    <property type="molecule type" value="Genomic_DNA"/>
</dbReference>
<gene>
    <name evidence="1" type="ORF">BN938_0699</name>
</gene>
<dbReference type="HOGENOM" id="CLU_120482_0_0_10"/>
<accession>A0A060RBP3</accession>
<keyword evidence="2" id="KW-1185">Reference proteome</keyword>
<dbReference type="PATRIC" id="fig|1433126.3.peg.698"/>